<dbReference type="InterPro" id="IPR036148">
    <property type="entry name" value="MmgE/PrpD_sf"/>
</dbReference>
<reference evidence="4" key="2">
    <citation type="submission" date="2020-09" db="EMBL/GenBank/DDBJ databases">
        <authorList>
            <person name="Sun Q."/>
            <person name="Zhou Y."/>
        </authorList>
    </citation>
    <scope>NUCLEOTIDE SEQUENCE</scope>
    <source>
        <strain evidence="4">CGMCC 1.16012</strain>
    </source>
</reference>
<keyword evidence="5" id="KW-1185">Reference proteome</keyword>
<accession>A0A917EJQ2</accession>
<dbReference type="InterPro" id="IPR042188">
    <property type="entry name" value="MmgE/PrpD_sf_2"/>
</dbReference>
<feature type="domain" description="MmgE/PrpD N-terminal" evidence="2">
    <location>
        <begin position="11"/>
        <end position="258"/>
    </location>
</feature>
<comment type="caution">
    <text evidence="4">The sequence shown here is derived from an EMBL/GenBank/DDBJ whole genome shotgun (WGS) entry which is preliminary data.</text>
</comment>
<proteinExistence type="inferred from homology"/>
<organism evidence="4 5">
    <name type="scientific">Actibacterium pelagium</name>
    <dbReference type="NCBI Taxonomy" id="2029103"/>
    <lineage>
        <taxon>Bacteria</taxon>
        <taxon>Pseudomonadati</taxon>
        <taxon>Pseudomonadota</taxon>
        <taxon>Alphaproteobacteria</taxon>
        <taxon>Rhodobacterales</taxon>
        <taxon>Roseobacteraceae</taxon>
        <taxon>Actibacterium</taxon>
    </lineage>
</organism>
<evidence type="ECO:0000259" key="3">
    <source>
        <dbReference type="Pfam" id="PF19305"/>
    </source>
</evidence>
<dbReference type="RefSeq" id="WP_095596021.1">
    <property type="nucleotide sequence ID" value="NZ_BMKN01000001.1"/>
</dbReference>
<feature type="domain" description="MmgE/PrpD C-terminal" evidence="3">
    <location>
        <begin position="282"/>
        <end position="448"/>
    </location>
</feature>
<evidence type="ECO:0000313" key="5">
    <source>
        <dbReference type="Proteomes" id="UP000606730"/>
    </source>
</evidence>
<comment type="similarity">
    <text evidence="1">Belongs to the PrpD family.</text>
</comment>
<dbReference type="InterPro" id="IPR042183">
    <property type="entry name" value="MmgE/PrpD_sf_1"/>
</dbReference>
<dbReference type="Proteomes" id="UP000606730">
    <property type="component" value="Unassembled WGS sequence"/>
</dbReference>
<dbReference type="PANTHER" id="PTHR16943">
    <property type="entry name" value="2-METHYLCITRATE DEHYDRATASE-RELATED"/>
    <property type="match status" value="1"/>
</dbReference>
<gene>
    <name evidence="4" type="ORF">GCM10011517_11410</name>
</gene>
<evidence type="ECO:0000259" key="2">
    <source>
        <dbReference type="Pfam" id="PF03972"/>
    </source>
</evidence>
<dbReference type="Gene3D" id="3.30.1330.120">
    <property type="entry name" value="2-methylcitrate dehydratase PrpD"/>
    <property type="match status" value="1"/>
</dbReference>
<dbReference type="GO" id="GO:0016829">
    <property type="term" value="F:lyase activity"/>
    <property type="evidence" value="ECO:0007669"/>
    <property type="project" value="InterPro"/>
</dbReference>
<dbReference type="EMBL" id="BMKN01000001">
    <property type="protein sequence ID" value="GGE45518.1"/>
    <property type="molecule type" value="Genomic_DNA"/>
</dbReference>
<name>A0A917EJQ2_9RHOB</name>
<dbReference type="OrthoDB" id="9795089at2"/>
<dbReference type="InterPro" id="IPR045336">
    <property type="entry name" value="MmgE_PrpD_N"/>
</dbReference>
<evidence type="ECO:0000256" key="1">
    <source>
        <dbReference type="ARBA" id="ARBA00006174"/>
    </source>
</evidence>
<dbReference type="AlphaFoldDB" id="A0A917EJQ2"/>
<dbReference type="InterPro" id="IPR005656">
    <property type="entry name" value="MmgE_PrpD"/>
</dbReference>
<dbReference type="InterPro" id="IPR045337">
    <property type="entry name" value="MmgE_PrpD_C"/>
</dbReference>
<evidence type="ECO:0000313" key="4">
    <source>
        <dbReference type="EMBL" id="GGE45518.1"/>
    </source>
</evidence>
<dbReference type="Pfam" id="PF19305">
    <property type="entry name" value="MmgE_PrpD_C"/>
    <property type="match status" value="1"/>
</dbReference>
<sequence>MTGIEPPEVTRQIASFIAATRFEDLPDDAIQVAVRCVLDGMAVMIAGTQEACATIARDYVRSVGGKEEVTVFGAGGRRSPIHLAAFANGIAGHALDYDDTALSLEKDRSVLIHPTMPALCAALAVSELTGASGPEFLTAFVLGFETEVKVAEAIHPDHFAGGRGFHSSGTIGVFGSAAAAAKLMKLTEEQTCHALAIAATMSAGLGVNHGTMSKPLNMGRSAETGVTAARLASLGFDGPGNALEGGRGFFEAFGGGFAAEKIVDRLGAPFAILDPGSSIKPYPSGVVGHPGMDAMKTLVTLHDIAPGDVAKVVVRTGLNVIAPGPLRVAHARTALEGKFCVPFQMAAMILRRKAGLAEFSDDFVASEACQAMQKRVTAVIAPDIAALGKDKIVFEIELHTHSGAVHVQRSEEHYRGGPRNPLTWEELVEKFRDCSEGVIEKGAQDTFIANCRNIADLPTILPLVKSLI</sequence>
<dbReference type="SUPFAM" id="SSF103378">
    <property type="entry name" value="2-methylcitrate dehydratase PrpD"/>
    <property type="match status" value="1"/>
</dbReference>
<dbReference type="Pfam" id="PF03972">
    <property type="entry name" value="MmgE_PrpD_N"/>
    <property type="match status" value="1"/>
</dbReference>
<dbReference type="PANTHER" id="PTHR16943:SF8">
    <property type="entry name" value="2-METHYLCITRATE DEHYDRATASE"/>
    <property type="match status" value="1"/>
</dbReference>
<protein>
    <recommendedName>
        <fullName evidence="6">2-methylcitrate dehydratase PrpD</fullName>
    </recommendedName>
</protein>
<dbReference type="Gene3D" id="1.10.4100.10">
    <property type="entry name" value="2-methylcitrate dehydratase PrpD"/>
    <property type="match status" value="1"/>
</dbReference>
<reference evidence="4" key="1">
    <citation type="journal article" date="2014" name="Int. J. Syst. Evol. Microbiol.">
        <title>Complete genome sequence of Corynebacterium casei LMG S-19264T (=DSM 44701T), isolated from a smear-ripened cheese.</title>
        <authorList>
            <consortium name="US DOE Joint Genome Institute (JGI-PGF)"/>
            <person name="Walter F."/>
            <person name="Albersmeier A."/>
            <person name="Kalinowski J."/>
            <person name="Ruckert C."/>
        </authorList>
    </citation>
    <scope>NUCLEOTIDE SEQUENCE</scope>
    <source>
        <strain evidence="4">CGMCC 1.16012</strain>
    </source>
</reference>
<evidence type="ECO:0008006" key="6">
    <source>
        <dbReference type="Google" id="ProtNLM"/>
    </source>
</evidence>